<dbReference type="EMBL" id="WHVB01000002">
    <property type="protein sequence ID" value="KAF8485978.1"/>
    <property type="molecule type" value="Genomic_DNA"/>
</dbReference>
<comment type="caution">
    <text evidence="2">The sequence shown here is derived from an EMBL/GenBank/DDBJ whole genome shotgun (WGS) entry which is preliminary data.</text>
</comment>
<sequence>MAEWPPQQPTSNPGPKLSSVLTTSLIPLVSYIAEVLGTVVRMMKFPLSIALVVMVCAYALSIMSGAVTSALAPICSTPVLSLLCSTSKSRGPNSDRTPQWADFPSLLNVEGKTFESLLDEAVEGPGLALEIKKAEMATSDLATLVRVSKLNSREILADSLSEFVKDARKVGRGLTRFSSKVGGTVDSIIAVNDYALHRIEAANSQSRGLSLRRLWSSSPANTKEVVTRTFTEAMDALSANMRRLALEAEVSISDLNKLEEHLKAIHEVVSREDSSISTAKDELLAELWTILGGNRKQLNGMDKHLALLRGVGGYRDRARAHVVAALHVLESMAEEMEELRERVAAPELVGDAIPIDVHMKSIRSGLDRLKEQRIGAKQLEEQLRNRVLGSADGGKVTRR</sequence>
<dbReference type="Proteomes" id="UP000759537">
    <property type="component" value="Unassembled WGS sequence"/>
</dbReference>
<evidence type="ECO:0000313" key="2">
    <source>
        <dbReference type="EMBL" id="KAF8485978.1"/>
    </source>
</evidence>
<evidence type="ECO:0000313" key="3">
    <source>
        <dbReference type="Proteomes" id="UP000759537"/>
    </source>
</evidence>
<accession>A0A9P5N449</accession>
<keyword evidence="3" id="KW-1185">Reference proteome</keyword>
<protein>
    <submittedName>
        <fullName evidence="2">Uncharacterized protein</fullName>
    </submittedName>
</protein>
<dbReference type="AlphaFoldDB" id="A0A9P5N449"/>
<name>A0A9P5N449_9AGAM</name>
<feature type="transmembrane region" description="Helical" evidence="1">
    <location>
        <begin position="47"/>
        <end position="72"/>
    </location>
</feature>
<proteinExistence type="predicted"/>
<reference evidence="2" key="1">
    <citation type="submission" date="2019-10" db="EMBL/GenBank/DDBJ databases">
        <authorList>
            <consortium name="DOE Joint Genome Institute"/>
            <person name="Kuo A."/>
            <person name="Miyauchi S."/>
            <person name="Kiss E."/>
            <person name="Drula E."/>
            <person name="Kohler A."/>
            <person name="Sanchez-Garcia M."/>
            <person name="Andreopoulos B."/>
            <person name="Barry K.W."/>
            <person name="Bonito G."/>
            <person name="Buee M."/>
            <person name="Carver A."/>
            <person name="Chen C."/>
            <person name="Cichocki N."/>
            <person name="Clum A."/>
            <person name="Culley D."/>
            <person name="Crous P.W."/>
            <person name="Fauchery L."/>
            <person name="Girlanda M."/>
            <person name="Hayes R."/>
            <person name="Keri Z."/>
            <person name="LaButti K."/>
            <person name="Lipzen A."/>
            <person name="Lombard V."/>
            <person name="Magnuson J."/>
            <person name="Maillard F."/>
            <person name="Morin E."/>
            <person name="Murat C."/>
            <person name="Nolan M."/>
            <person name="Ohm R."/>
            <person name="Pangilinan J."/>
            <person name="Pereira M."/>
            <person name="Perotto S."/>
            <person name="Peter M."/>
            <person name="Riley R."/>
            <person name="Sitrit Y."/>
            <person name="Stielow B."/>
            <person name="Szollosi G."/>
            <person name="Zifcakova L."/>
            <person name="Stursova M."/>
            <person name="Spatafora J.W."/>
            <person name="Tedersoo L."/>
            <person name="Vaario L.-M."/>
            <person name="Yamada A."/>
            <person name="Yan M."/>
            <person name="Wang P."/>
            <person name="Xu J."/>
            <person name="Bruns T."/>
            <person name="Baldrian P."/>
            <person name="Vilgalys R."/>
            <person name="Henrissat B."/>
            <person name="Grigoriev I.V."/>
            <person name="Hibbett D."/>
            <person name="Nagy L.G."/>
            <person name="Martin F.M."/>
        </authorList>
    </citation>
    <scope>NUCLEOTIDE SEQUENCE</scope>
    <source>
        <strain evidence="2">Prilba</strain>
    </source>
</reference>
<feature type="transmembrane region" description="Helical" evidence="1">
    <location>
        <begin position="20"/>
        <end position="40"/>
    </location>
</feature>
<keyword evidence="1" id="KW-1133">Transmembrane helix</keyword>
<keyword evidence="1" id="KW-0812">Transmembrane</keyword>
<keyword evidence="1" id="KW-0472">Membrane</keyword>
<reference evidence="2" key="2">
    <citation type="journal article" date="2020" name="Nat. Commun.">
        <title>Large-scale genome sequencing of mycorrhizal fungi provides insights into the early evolution of symbiotic traits.</title>
        <authorList>
            <person name="Miyauchi S."/>
            <person name="Kiss E."/>
            <person name="Kuo A."/>
            <person name="Drula E."/>
            <person name="Kohler A."/>
            <person name="Sanchez-Garcia M."/>
            <person name="Morin E."/>
            <person name="Andreopoulos B."/>
            <person name="Barry K.W."/>
            <person name="Bonito G."/>
            <person name="Buee M."/>
            <person name="Carver A."/>
            <person name="Chen C."/>
            <person name="Cichocki N."/>
            <person name="Clum A."/>
            <person name="Culley D."/>
            <person name="Crous P.W."/>
            <person name="Fauchery L."/>
            <person name="Girlanda M."/>
            <person name="Hayes R.D."/>
            <person name="Keri Z."/>
            <person name="LaButti K."/>
            <person name="Lipzen A."/>
            <person name="Lombard V."/>
            <person name="Magnuson J."/>
            <person name="Maillard F."/>
            <person name="Murat C."/>
            <person name="Nolan M."/>
            <person name="Ohm R.A."/>
            <person name="Pangilinan J."/>
            <person name="Pereira M.F."/>
            <person name="Perotto S."/>
            <person name="Peter M."/>
            <person name="Pfister S."/>
            <person name="Riley R."/>
            <person name="Sitrit Y."/>
            <person name="Stielow J.B."/>
            <person name="Szollosi G."/>
            <person name="Zifcakova L."/>
            <person name="Stursova M."/>
            <person name="Spatafora J.W."/>
            <person name="Tedersoo L."/>
            <person name="Vaario L.M."/>
            <person name="Yamada A."/>
            <person name="Yan M."/>
            <person name="Wang P."/>
            <person name="Xu J."/>
            <person name="Bruns T."/>
            <person name="Baldrian P."/>
            <person name="Vilgalys R."/>
            <person name="Dunand C."/>
            <person name="Henrissat B."/>
            <person name="Grigoriev I.V."/>
            <person name="Hibbett D."/>
            <person name="Nagy L.G."/>
            <person name="Martin F.M."/>
        </authorList>
    </citation>
    <scope>NUCLEOTIDE SEQUENCE</scope>
    <source>
        <strain evidence="2">Prilba</strain>
    </source>
</reference>
<evidence type="ECO:0000256" key="1">
    <source>
        <dbReference type="SAM" id="Phobius"/>
    </source>
</evidence>
<organism evidence="2 3">
    <name type="scientific">Russula ochroleuca</name>
    <dbReference type="NCBI Taxonomy" id="152965"/>
    <lineage>
        <taxon>Eukaryota</taxon>
        <taxon>Fungi</taxon>
        <taxon>Dikarya</taxon>
        <taxon>Basidiomycota</taxon>
        <taxon>Agaricomycotina</taxon>
        <taxon>Agaricomycetes</taxon>
        <taxon>Russulales</taxon>
        <taxon>Russulaceae</taxon>
        <taxon>Russula</taxon>
    </lineage>
</organism>
<gene>
    <name evidence="2" type="ORF">DFH94DRAFT_660781</name>
</gene>
<dbReference type="OrthoDB" id="4179406at2759"/>